<evidence type="ECO:0000313" key="3">
    <source>
        <dbReference type="WBParaSite" id="SBAD_0000306101-mRNA-1"/>
    </source>
</evidence>
<evidence type="ECO:0000313" key="2">
    <source>
        <dbReference type="Proteomes" id="UP000270296"/>
    </source>
</evidence>
<dbReference type="AlphaFoldDB" id="A0A183IH27"/>
<organism evidence="3">
    <name type="scientific">Soboliphyme baturini</name>
    <dbReference type="NCBI Taxonomy" id="241478"/>
    <lineage>
        <taxon>Eukaryota</taxon>
        <taxon>Metazoa</taxon>
        <taxon>Ecdysozoa</taxon>
        <taxon>Nematoda</taxon>
        <taxon>Enoplea</taxon>
        <taxon>Dorylaimia</taxon>
        <taxon>Dioctophymatida</taxon>
        <taxon>Dioctophymatoidea</taxon>
        <taxon>Soboliphymatidae</taxon>
        <taxon>Soboliphyme</taxon>
    </lineage>
</organism>
<proteinExistence type="predicted"/>
<evidence type="ECO:0000313" key="1">
    <source>
        <dbReference type="EMBL" id="VDO99390.1"/>
    </source>
</evidence>
<dbReference type="WBParaSite" id="SBAD_0000306101-mRNA-1">
    <property type="protein sequence ID" value="SBAD_0000306101-mRNA-1"/>
    <property type="gene ID" value="SBAD_0000306101"/>
</dbReference>
<dbReference type="Proteomes" id="UP000270296">
    <property type="component" value="Unassembled WGS sequence"/>
</dbReference>
<reference evidence="1 2" key="2">
    <citation type="submission" date="2018-11" db="EMBL/GenBank/DDBJ databases">
        <authorList>
            <consortium name="Pathogen Informatics"/>
        </authorList>
    </citation>
    <scope>NUCLEOTIDE SEQUENCE [LARGE SCALE GENOMIC DNA]</scope>
</reference>
<reference evidence="3" key="1">
    <citation type="submission" date="2016-06" db="UniProtKB">
        <authorList>
            <consortium name="WormBaseParasite"/>
        </authorList>
    </citation>
    <scope>IDENTIFICATION</scope>
</reference>
<gene>
    <name evidence="1" type="ORF">SBAD_LOCUS2922</name>
</gene>
<accession>A0A183IH27</accession>
<dbReference type="EMBL" id="UZAM01007479">
    <property type="protein sequence ID" value="VDO99390.1"/>
    <property type="molecule type" value="Genomic_DNA"/>
</dbReference>
<protein>
    <submittedName>
        <fullName evidence="3">BPTI/Kunitz inhibitor domain-containing protein</fullName>
    </submittedName>
</protein>
<sequence length="233" mass="26463">MVVWFVLLIGGCRSDLTMFNCSSPQVYEGCDLFPDKGCVCDTIASCEPVRFRYVSESHCLNDWQKQQGKMFYESRFACLPFACRDVCMSDEVDGVDRAGTCTQCARHSPQLPLNAEINSSSSLRNSFRCAVKVQLSSDVPFPNFREKPAFASPFLTEHHLFNPRRHPSFLPVCVRSTTDVHWVVYQHVLTTQRQSCLVSGGRKGHNAKKCGGTVTYMCDEVRQMECEEIYDQR</sequence>
<name>A0A183IH27_9BILA</name>
<keyword evidence="2" id="KW-1185">Reference proteome</keyword>